<keyword evidence="6 8" id="KW-0106">Calcium</keyword>
<sequence length="430" mass="46855">MERLGLFLCLLVLAGSFDEMSAHFRDDYDTIIQAYASTKPVEDWDVTIQYPKPARAREYNIQPGEEVDVGSSRDKGNPIDDCWRSDPNWPYNRQALAYCGVGFGAKAMGGANGPIYVVTDDTDADLVNPAPGTLRYGVLQDGPLWIGFSRDMNIKLQNELIMTSFKTIDGRGFSVHISGGAGLTLQYISNVILHGVHIHDLKATGPAVIRSNVTHVGHRKGSDGDAVNIFGSRDIWVDHCYFARGPDGLVDAVMGSTAVTVSNNYFEQHDKVMLFGAHPYDTMDQGMQITVAFNHFGRGLIERIPRVRHGNVHVLNNFYEGWGMYAIGGSEGPTIVSEGNIFNAPDTNDKQVTKRIDDGDPDYKQCLSWNWLSEGDLFLNGAYFVSGGAAPGSYVYSKAVSTASRVPVDKVGAITRDAGPLACSPNAGIC</sequence>
<dbReference type="InterPro" id="IPR011050">
    <property type="entry name" value="Pectin_lyase_fold/virulence"/>
</dbReference>
<dbReference type="Gene3D" id="2.160.20.10">
    <property type="entry name" value="Single-stranded right-handed beta-helix, Pectin lyase-like"/>
    <property type="match status" value="1"/>
</dbReference>
<name>A0A8T0GC35_CERPU</name>
<comment type="cofactor">
    <cofactor evidence="8">
        <name>Ca(2+)</name>
        <dbReference type="ChEBI" id="CHEBI:29108"/>
    </cofactor>
    <text evidence="8">Binds 1 Ca(2+) ion. Required for its activity.</text>
</comment>
<comment type="pathway">
    <text evidence="2 8">Glycan metabolism; pectin degradation; 2-dehydro-3-deoxy-D-gluconate from pectin: step 2/5.</text>
</comment>
<evidence type="ECO:0000256" key="7">
    <source>
        <dbReference type="ARBA" id="ARBA00023239"/>
    </source>
</evidence>
<dbReference type="EMBL" id="CM026433">
    <property type="protein sequence ID" value="KAG0554802.1"/>
    <property type="molecule type" value="Genomic_DNA"/>
</dbReference>
<accession>A0A8T0GC35</accession>
<comment type="caution">
    <text evidence="10">The sequence shown here is derived from an EMBL/GenBank/DDBJ whole genome shotgun (WGS) entry which is preliminary data.</text>
</comment>
<proteinExistence type="inferred from homology"/>
<evidence type="ECO:0000256" key="3">
    <source>
        <dbReference type="ARBA" id="ARBA00012272"/>
    </source>
</evidence>
<dbReference type="PANTHER" id="PTHR31683">
    <property type="entry name" value="PECTATE LYASE 18-RELATED"/>
    <property type="match status" value="1"/>
</dbReference>
<feature type="chain" id="PRO_5035968958" description="Pectate lyase" evidence="8">
    <location>
        <begin position="23"/>
        <end position="430"/>
    </location>
</feature>
<feature type="signal peptide" evidence="8">
    <location>
        <begin position="1"/>
        <end position="22"/>
    </location>
</feature>
<comment type="catalytic activity">
    <reaction evidence="1 8">
        <text>Eliminative cleavage of (1-&gt;4)-alpha-D-galacturonan to give oligosaccharides with 4-deoxy-alpha-D-galact-4-enuronosyl groups at their non-reducing ends.</text>
        <dbReference type="EC" id="4.2.2.2"/>
    </reaction>
</comment>
<dbReference type="GO" id="GO:0046872">
    <property type="term" value="F:metal ion binding"/>
    <property type="evidence" value="ECO:0007669"/>
    <property type="project" value="UniProtKB-KW"/>
</dbReference>
<keyword evidence="11" id="KW-1185">Reference proteome</keyword>
<evidence type="ECO:0000256" key="6">
    <source>
        <dbReference type="ARBA" id="ARBA00022837"/>
    </source>
</evidence>
<organism evidence="10 11">
    <name type="scientific">Ceratodon purpureus</name>
    <name type="common">Fire moss</name>
    <name type="synonym">Dicranum purpureum</name>
    <dbReference type="NCBI Taxonomy" id="3225"/>
    <lineage>
        <taxon>Eukaryota</taxon>
        <taxon>Viridiplantae</taxon>
        <taxon>Streptophyta</taxon>
        <taxon>Embryophyta</taxon>
        <taxon>Bryophyta</taxon>
        <taxon>Bryophytina</taxon>
        <taxon>Bryopsida</taxon>
        <taxon>Dicranidae</taxon>
        <taxon>Pseudoditrichales</taxon>
        <taxon>Ditrichaceae</taxon>
        <taxon>Ceratodon</taxon>
    </lineage>
</organism>
<dbReference type="InterPro" id="IPR002022">
    <property type="entry name" value="Pec_lyase"/>
</dbReference>
<dbReference type="Proteomes" id="UP000822688">
    <property type="component" value="Chromosome 12"/>
</dbReference>
<dbReference type="InterPro" id="IPR045032">
    <property type="entry name" value="PEL"/>
</dbReference>
<evidence type="ECO:0000256" key="5">
    <source>
        <dbReference type="ARBA" id="ARBA00022729"/>
    </source>
</evidence>
<dbReference type="SMART" id="SM00656">
    <property type="entry name" value="Amb_all"/>
    <property type="match status" value="1"/>
</dbReference>
<dbReference type="GO" id="GO:0030570">
    <property type="term" value="F:pectate lyase activity"/>
    <property type="evidence" value="ECO:0007669"/>
    <property type="project" value="UniProtKB-EC"/>
</dbReference>
<dbReference type="EC" id="4.2.2.2" evidence="3 8"/>
<evidence type="ECO:0000313" key="10">
    <source>
        <dbReference type="EMBL" id="KAG0554802.1"/>
    </source>
</evidence>
<dbReference type="Pfam" id="PF00544">
    <property type="entry name" value="Pectate_lyase_4"/>
    <property type="match status" value="1"/>
</dbReference>
<dbReference type="AlphaFoldDB" id="A0A8T0GC35"/>
<keyword evidence="5 8" id="KW-0732">Signal</keyword>
<evidence type="ECO:0000256" key="8">
    <source>
        <dbReference type="RuleBase" id="RU361123"/>
    </source>
</evidence>
<dbReference type="PRINTS" id="PR00807">
    <property type="entry name" value="AMBALLERGEN"/>
</dbReference>
<dbReference type="InterPro" id="IPR018082">
    <property type="entry name" value="AmbAllergen"/>
</dbReference>
<comment type="similarity">
    <text evidence="8">Belongs to the polysaccharide lyase 1 family.</text>
</comment>
<keyword evidence="4 8" id="KW-0479">Metal-binding</keyword>
<evidence type="ECO:0000313" key="11">
    <source>
        <dbReference type="Proteomes" id="UP000822688"/>
    </source>
</evidence>
<evidence type="ECO:0000256" key="1">
    <source>
        <dbReference type="ARBA" id="ARBA00000695"/>
    </source>
</evidence>
<evidence type="ECO:0000256" key="4">
    <source>
        <dbReference type="ARBA" id="ARBA00022723"/>
    </source>
</evidence>
<feature type="domain" description="Pectate lyase" evidence="9">
    <location>
        <begin position="151"/>
        <end position="348"/>
    </location>
</feature>
<evidence type="ECO:0000259" key="9">
    <source>
        <dbReference type="SMART" id="SM00656"/>
    </source>
</evidence>
<evidence type="ECO:0000256" key="2">
    <source>
        <dbReference type="ARBA" id="ARBA00005220"/>
    </source>
</evidence>
<dbReference type="InterPro" id="IPR012334">
    <property type="entry name" value="Pectin_lyas_fold"/>
</dbReference>
<keyword evidence="7 8" id="KW-0456">Lyase</keyword>
<gene>
    <name evidence="10" type="ORF">KC19_12G120300</name>
</gene>
<protein>
    <recommendedName>
        <fullName evidence="3 8">Pectate lyase</fullName>
        <ecNumber evidence="3 8">4.2.2.2</ecNumber>
    </recommendedName>
</protein>
<dbReference type="SUPFAM" id="SSF51126">
    <property type="entry name" value="Pectin lyase-like"/>
    <property type="match status" value="1"/>
</dbReference>
<dbReference type="PANTHER" id="PTHR31683:SF187">
    <property type="entry name" value="PECTATE LYASE 18-RELATED"/>
    <property type="match status" value="1"/>
</dbReference>
<reference evidence="10" key="1">
    <citation type="submission" date="2020-06" db="EMBL/GenBank/DDBJ databases">
        <title>WGS assembly of Ceratodon purpureus strain R40.</title>
        <authorList>
            <person name="Carey S.B."/>
            <person name="Jenkins J."/>
            <person name="Shu S."/>
            <person name="Lovell J.T."/>
            <person name="Sreedasyam A."/>
            <person name="Maumus F."/>
            <person name="Tiley G.P."/>
            <person name="Fernandez-Pozo N."/>
            <person name="Barry K."/>
            <person name="Chen C."/>
            <person name="Wang M."/>
            <person name="Lipzen A."/>
            <person name="Daum C."/>
            <person name="Saski C.A."/>
            <person name="Payton A.C."/>
            <person name="Mcbreen J.C."/>
            <person name="Conrad R.E."/>
            <person name="Kollar L.M."/>
            <person name="Olsson S."/>
            <person name="Huttunen S."/>
            <person name="Landis J.B."/>
            <person name="Wickett N.J."/>
            <person name="Johnson M.G."/>
            <person name="Rensing S.A."/>
            <person name="Grimwood J."/>
            <person name="Schmutz J."/>
            <person name="Mcdaniel S.F."/>
        </authorList>
    </citation>
    <scope>NUCLEOTIDE SEQUENCE</scope>
    <source>
        <strain evidence="10">R40</strain>
    </source>
</reference>